<organism evidence="2 3">
    <name type="scientific">Extremus antarcticus</name>
    <dbReference type="NCBI Taxonomy" id="702011"/>
    <lineage>
        <taxon>Eukaryota</taxon>
        <taxon>Fungi</taxon>
        <taxon>Dikarya</taxon>
        <taxon>Ascomycota</taxon>
        <taxon>Pezizomycotina</taxon>
        <taxon>Dothideomycetes</taxon>
        <taxon>Dothideomycetidae</taxon>
        <taxon>Mycosphaerellales</taxon>
        <taxon>Extremaceae</taxon>
        <taxon>Extremus</taxon>
    </lineage>
</organism>
<gene>
    <name evidence="2" type="ORF">LTR09_010677</name>
</gene>
<dbReference type="InterPro" id="IPR029058">
    <property type="entry name" value="AB_hydrolase_fold"/>
</dbReference>
<accession>A0AAJ0G8G9</accession>
<dbReference type="Gene3D" id="3.40.50.1820">
    <property type="entry name" value="alpha/beta hydrolase"/>
    <property type="match status" value="1"/>
</dbReference>
<dbReference type="PANTHER" id="PTHR45763">
    <property type="entry name" value="HYDROLASE, ALPHA/BETA FOLD FAMILY PROTEIN, EXPRESSED-RELATED"/>
    <property type="match status" value="1"/>
</dbReference>
<dbReference type="AlphaFoldDB" id="A0AAJ0G8G9"/>
<feature type="domain" description="AB hydrolase-1" evidence="1">
    <location>
        <begin position="25"/>
        <end position="296"/>
    </location>
</feature>
<dbReference type="Proteomes" id="UP001271007">
    <property type="component" value="Unassembled WGS sequence"/>
</dbReference>
<reference evidence="2" key="1">
    <citation type="submission" date="2023-04" db="EMBL/GenBank/DDBJ databases">
        <title>Black Yeasts Isolated from many extreme environments.</title>
        <authorList>
            <person name="Coleine C."/>
            <person name="Stajich J.E."/>
            <person name="Selbmann L."/>
        </authorList>
    </citation>
    <scope>NUCLEOTIDE SEQUENCE</scope>
    <source>
        <strain evidence="2">CCFEE 5312</strain>
    </source>
</reference>
<dbReference type="Pfam" id="PF00561">
    <property type="entry name" value="Abhydrolase_1"/>
    <property type="match status" value="1"/>
</dbReference>
<evidence type="ECO:0000259" key="1">
    <source>
        <dbReference type="Pfam" id="PF00561"/>
    </source>
</evidence>
<name>A0AAJ0G8G9_9PEZI</name>
<dbReference type="InterPro" id="IPR000073">
    <property type="entry name" value="AB_hydrolase_1"/>
</dbReference>
<dbReference type="PANTHER" id="PTHR45763:SF46">
    <property type="entry name" value="AB HYDROLASE-1 DOMAIN-CONTAINING PROTEIN"/>
    <property type="match status" value="1"/>
</dbReference>
<dbReference type="EMBL" id="JAWDJX010000054">
    <property type="protein sequence ID" value="KAK3048002.1"/>
    <property type="molecule type" value="Genomic_DNA"/>
</dbReference>
<evidence type="ECO:0000313" key="3">
    <source>
        <dbReference type="Proteomes" id="UP001271007"/>
    </source>
</evidence>
<evidence type="ECO:0000313" key="2">
    <source>
        <dbReference type="EMBL" id="KAK3048002.1"/>
    </source>
</evidence>
<proteinExistence type="predicted"/>
<keyword evidence="3" id="KW-1185">Reference proteome</keyword>
<dbReference type="SUPFAM" id="SSF53474">
    <property type="entry name" value="alpha/beta-Hydrolases"/>
    <property type="match status" value="1"/>
</dbReference>
<comment type="caution">
    <text evidence="2">The sequence shown here is derived from an EMBL/GenBank/DDBJ whole genome shotgun (WGS) entry which is preliminary data.</text>
</comment>
<sequence length="315" mass="34402">MAKQLELPDGRNLDYVVVGKEDGFPLIWCHGTPSGYTAIPALESACEKQGFKLVTFSRAGYGGSSRRKGRSIVADVDDVRALLKHLGHEQCVVGGWSGGGPHALACAAKLECCLAVVAVAAVAPYNVEGLDWLAGQGQDNIEETEAALQGEEVLAKFCEKQRPEMIRGTAADIVELMKTLLPEVDQRALLESDDLGKYMEQTVSTPHLLYATANLTPSLQMKEGLKNSCDGWVDDSLAFLEPWGFDVADVKCPVSLYQGDLDLMVPFGHGQWLASHIPEKFLKKHLYTGEGHISIFLGRIEQMLDEMREAIDKKA</sequence>
<protein>
    <recommendedName>
        <fullName evidence="1">AB hydrolase-1 domain-containing protein</fullName>
    </recommendedName>
</protein>